<dbReference type="FunFam" id="3.90.190.10:FF:000095">
    <property type="entry name" value="Unplaced genomic scaffold supercont1.9, whole genome shotgun sequence"/>
    <property type="match status" value="1"/>
</dbReference>
<reference evidence="6" key="1">
    <citation type="journal article" date="2023" name="BMC Genomics">
        <title>Chromosome-level genome assemblies of Cutaneotrichosporon spp. (Trichosporonales, Basidiomycota) reveal imbalanced evolution between nucleotide sequences and chromosome synteny.</title>
        <authorList>
            <person name="Kobayashi Y."/>
            <person name="Kayamori A."/>
            <person name="Aoki K."/>
            <person name="Shiwa Y."/>
            <person name="Matsutani M."/>
            <person name="Fujita N."/>
            <person name="Sugita T."/>
            <person name="Iwasaki W."/>
            <person name="Tanaka N."/>
            <person name="Takashima M."/>
        </authorList>
    </citation>
    <scope>NUCLEOTIDE SEQUENCE</scope>
    <source>
        <strain evidence="6">HIS016</strain>
    </source>
</reference>
<dbReference type="EMBL" id="BTCM01000001">
    <property type="protein sequence ID" value="GMK54531.1"/>
    <property type="molecule type" value="Genomic_DNA"/>
</dbReference>
<reference evidence="6" key="2">
    <citation type="submission" date="2023-06" db="EMBL/GenBank/DDBJ databases">
        <authorList>
            <person name="Kobayashi Y."/>
            <person name="Kayamori A."/>
            <person name="Aoki K."/>
            <person name="Shiwa Y."/>
            <person name="Fujita N."/>
            <person name="Sugita T."/>
            <person name="Iwasaki W."/>
            <person name="Tanaka N."/>
            <person name="Takashima M."/>
        </authorList>
    </citation>
    <scope>NUCLEOTIDE SEQUENCE</scope>
    <source>
        <strain evidence="6">HIS016</strain>
    </source>
</reference>
<gene>
    <name evidence="6" type="primary">PPS1</name>
    <name evidence="6" type="ORF">CspeluHIS016_0111170</name>
</gene>
<evidence type="ECO:0000256" key="1">
    <source>
        <dbReference type="ARBA" id="ARBA00022801"/>
    </source>
</evidence>
<protein>
    <recommendedName>
        <fullName evidence="8">Protein-tyrosine-phosphatase</fullName>
    </recommendedName>
</protein>
<evidence type="ECO:0000256" key="3">
    <source>
        <dbReference type="SAM" id="MobiDB-lite"/>
    </source>
</evidence>
<dbReference type="PROSITE" id="PS50054">
    <property type="entry name" value="TYR_PHOSPHATASE_DUAL"/>
    <property type="match status" value="1"/>
</dbReference>
<dbReference type="SMART" id="SM00195">
    <property type="entry name" value="DSPc"/>
    <property type="match status" value="1"/>
</dbReference>
<dbReference type="Gene3D" id="3.90.190.10">
    <property type="entry name" value="Protein tyrosine phosphatase superfamily"/>
    <property type="match status" value="2"/>
</dbReference>
<feature type="compositionally biased region" description="Polar residues" evidence="3">
    <location>
        <begin position="362"/>
        <end position="372"/>
    </location>
</feature>
<accession>A0AAD3Y944</accession>
<evidence type="ECO:0000259" key="4">
    <source>
        <dbReference type="PROSITE" id="PS50054"/>
    </source>
</evidence>
<feature type="region of interest" description="Disordered" evidence="3">
    <location>
        <begin position="708"/>
        <end position="733"/>
    </location>
</feature>
<comment type="caution">
    <text evidence="6">The sequence shown here is derived from an EMBL/GenBank/DDBJ whole genome shotgun (WGS) entry which is preliminary data.</text>
</comment>
<dbReference type="AlphaFoldDB" id="A0AAD3Y944"/>
<evidence type="ECO:0000313" key="7">
    <source>
        <dbReference type="Proteomes" id="UP001222932"/>
    </source>
</evidence>
<dbReference type="PROSITE" id="PS50056">
    <property type="entry name" value="TYR_PHOSPHATASE_2"/>
    <property type="match status" value="2"/>
</dbReference>
<feature type="domain" description="Tyrosine specific protein phosphatases" evidence="5">
    <location>
        <begin position="1041"/>
        <end position="1110"/>
    </location>
</feature>
<keyword evidence="7" id="KW-1185">Reference proteome</keyword>
<dbReference type="Proteomes" id="UP001222932">
    <property type="component" value="Unassembled WGS sequence"/>
</dbReference>
<evidence type="ECO:0008006" key="8">
    <source>
        <dbReference type="Google" id="ProtNLM"/>
    </source>
</evidence>
<feature type="domain" description="Tyrosine specific protein phosphatases" evidence="5">
    <location>
        <begin position="779"/>
        <end position="836"/>
    </location>
</feature>
<dbReference type="Pfam" id="PF00782">
    <property type="entry name" value="DSPc"/>
    <property type="match status" value="1"/>
</dbReference>
<dbReference type="PANTHER" id="PTHR47550:SF1">
    <property type="entry name" value="DUAL SPECIFICITY PROTEIN PHOSPHATASE PPS1"/>
    <property type="match status" value="1"/>
</dbReference>
<dbReference type="CDD" id="cd14516">
    <property type="entry name" value="DSP_fungal_PPS1"/>
    <property type="match status" value="1"/>
</dbReference>
<dbReference type="PANTHER" id="PTHR47550">
    <property type="entry name" value="DUAL SPECIFICITY PROTEIN PHOSPHATASE PPS1"/>
    <property type="match status" value="1"/>
</dbReference>
<feature type="compositionally biased region" description="Basic and acidic residues" evidence="3">
    <location>
        <begin position="162"/>
        <end position="190"/>
    </location>
</feature>
<dbReference type="SUPFAM" id="SSF52799">
    <property type="entry name" value="(Phosphotyrosine protein) phosphatases II"/>
    <property type="match status" value="2"/>
</dbReference>
<dbReference type="InterPro" id="IPR016130">
    <property type="entry name" value="Tyr_Pase_AS"/>
</dbReference>
<dbReference type="GO" id="GO:0008138">
    <property type="term" value="F:protein tyrosine/serine/threonine phosphatase activity"/>
    <property type="evidence" value="ECO:0007669"/>
    <property type="project" value="InterPro"/>
</dbReference>
<feature type="domain" description="Tyrosine-protein phosphatase" evidence="4">
    <location>
        <begin position="959"/>
        <end position="1123"/>
    </location>
</feature>
<feature type="region of interest" description="Disordered" evidence="3">
    <location>
        <begin position="136"/>
        <end position="190"/>
    </location>
</feature>
<dbReference type="InterPro" id="IPR053239">
    <property type="entry name" value="Dual_spec_PTase"/>
</dbReference>
<dbReference type="InterPro" id="IPR000387">
    <property type="entry name" value="Tyr_Pase_dom"/>
</dbReference>
<feature type="region of interest" description="Disordered" evidence="3">
    <location>
        <begin position="322"/>
        <end position="447"/>
    </location>
</feature>
<organism evidence="6 7">
    <name type="scientific">Cutaneotrichosporon spelunceum</name>
    <dbReference type="NCBI Taxonomy" id="1672016"/>
    <lineage>
        <taxon>Eukaryota</taxon>
        <taxon>Fungi</taxon>
        <taxon>Dikarya</taxon>
        <taxon>Basidiomycota</taxon>
        <taxon>Agaricomycotina</taxon>
        <taxon>Tremellomycetes</taxon>
        <taxon>Trichosporonales</taxon>
        <taxon>Trichosporonaceae</taxon>
        <taxon>Cutaneotrichosporon</taxon>
    </lineage>
</organism>
<feature type="region of interest" description="Disordered" evidence="3">
    <location>
        <begin position="22"/>
        <end position="42"/>
    </location>
</feature>
<feature type="compositionally biased region" description="Acidic residues" evidence="3">
    <location>
        <begin position="428"/>
        <end position="447"/>
    </location>
</feature>
<evidence type="ECO:0000259" key="5">
    <source>
        <dbReference type="PROSITE" id="PS50056"/>
    </source>
</evidence>
<evidence type="ECO:0000313" key="6">
    <source>
        <dbReference type="EMBL" id="GMK54531.1"/>
    </source>
</evidence>
<dbReference type="GO" id="GO:0033260">
    <property type="term" value="P:nuclear DNA replication"/>
    <property type="evidence" value="ECO:0007669"/>
    <property type="project" value="InterPro"/>
</dbReference>
<proteinExistence type="predicted"/>
<name>A0AAD3Y944_9TREE</name>
<feature type="region of interest" description="Disordered" evidence="3">
    <location>
        <begin position="82"/>
        <end position="124"/>
    </location>
</feature>
<dbReference type="PROSITE" id="PS00383">
    <property type="entry name" value="TYR_PHOSPHATASE_1"/>
    <property type="match status" value="1"/>
</dbReference>
<keyword evidence="1" id="KW-0378">Hydrolase</keyword>
<dbReference type="GO" id="GO:0005634">
    <property type="term" value="C:nucleus"/>
    <property type="evidence" value="ECO:0007669"/>
    <property type="project" value="GOC"/>
</dbReference>
<dbReference type="InterPro" id="IPR029021">
    <property type="entry name" value="Prot-tyrosine_phosphatase-like"/>
</dbReference>
<dbReference type="InterPro" id="IPR000340">
    <property type="entry name" value="Dual-sp_phosphatase_cat-dom"/>
</dbReference>
<feature type="compositionally biased region" description="Basic and acidic residues" evidence="3">
    <location>
        <begin position="396"/>
        <end position="411"/>
    </location>
</feature>
<evidence type="ECO:0000256" key="2">
    <source>
        <dbReference type="ARBA" id="ARBA00022912"/>
    </source>
</evidence>
<dbReference type="InterPro" id="IPR020422">
    <property type="entry name" value="TYR_PHOSPHATASE_DUAL_dom"/>
</dbReference>
<sequence length="1180" mass="128921">MPLPPPRGAVPPLAFQYARSRIHSRPGTPPPGMGKDHHPISAPPTPVNTTHLLPIPLPNVPSGMAGLGALGMERCRSSEAVLTHSHSHVRTPDKGSGTISADATPRKPHPLGANPPPRTLPLHSSALCNSAVDDLAAPTLNNDDDDDENHLQPKLAHPDPPLLDKRETREHVQAQDHQNEHLDHEDHDERMDIDEVEVPVPELGTPTSDDHGVWGMPKWGLEDERPEVRPGVRLVGMEELPALIERHSMLDTPSQVVFPWLHGIADDGMKGREMGAFFGYAPPFEPPPYRGLTVVLAPPHPLDKQQQRLAASRGTVTVPLAQETGSARPPSPNHLNLAPQQETGSNSSGSYSSTGSTAITSPTTAGGSSLDPSTPPPVEKTSGANAAVQEASSDSDGDHDVQMHPTADKRVGMASPHSENTLPPEIVPDQDSDSASDSDESYISDDDAGPSCILLNAVHAQDVFELPQYPPPGRRPSFGRAALNAEGRPWGRFRAPRLPNQINLRNLNIQQIKYATISDIVLYTRNGVGPGILEVAEAMAVAQDELYRQRVDEFYRHTQGRKEGEGMDRPVKYGVWVLVEPFSKVEKFCPEFVNIDCMGSQTSNSRLVDLFEREAFESRAMTRASEVVEGFWVGNDTDVPGGADDGAGARVPFDMCVKASECSDMPTSAAIAVAYRQLLALDRVREQHDEVQSSWTASPATMALRNLLSPAGPATPQSMDNAPPPRPRVTELGISPDESHIYAQQHAAENHYVAIECAGSCRTITGQMRNLATMAEKVVELVSFLRKIIEGRDKTGIKRQVLVHCQDGYTESSILVLSYIMASLGVSLPEAYLHLQLVAKRSFFLYPTDKPLLHRIEMRLAQERRDRAIKCMRSTNGTASPATPSSPSSQAAITRWKPWGFIRGSGGVSAAHAPMIESPPAPQRNIDAARRVLVDEGQGGSQAALDCRVWFEDKRFDGFPSRILPFLYLGNLEHAGNAAMLKALGITHVVSVGESLLDVAIDYDPLHGYIGSNTLAAEARAGRIQVLDLTDVRDDGNDPLRPVIARACEWMEGARAAGGSVLVHCRVGVSRSASIVMAYLMKYRGMGLMDAYLMTRARRLNVLIQPNLRFFHELFGWEVELARAEADTREERKREAVAAGVRDPSALALLDREPPPRKILYTWPTFCRDVHCLNRRFLCN</sequence>
<dbReference type="InterPro" id="IPR047949">
    <property type="entry name" value="PPS1_DSP"/>
</dbReference>
<feature type="compositionally biased region" description="Low complexity" evidence="3">
    <location>
        <begin position="343"/>
        <end position="361"/>
    </location>
</feature>
<keyword evidence="2" id="KW-0904">Protein phosphatase</keyword>